<reference evidence="1" key="1">
    <citation type="submission" date="2020-05" db="UniProtKB">
        <authorList>
            <consortium name="EnsemblMetazoa"/>
        </authorList>
    </citation>
    <scope>IDENTIFICATION</scope>
    <source>
        <strain evidence="1">TTRI</strain>
    </source>
</reference>
<name>A0A1A9VW52_GLOAU</name>
<evidence type="ECO:0000313" key="2">
    <source>
        <dbReference type="Proteomes" id="UP000078200"/>
    </source>
</evidence>
<evidence type="ECO:0000313" key="1">
    <source>
        <dbReference type="EnsemblMetazoa" id="GAUT049522-PA"/>
    </source>
</evidence>
<sequence>MSSKHQNSSFRFPFSIKTQLEIIYLEIATADGVLTDNPHLVLLFYMAQLFLRELVKSYRLIQVVPMDMSGYYDTNNGTVHEGRLSHCVTFAGEKNDDNQRKQAWLGD</sequence>
<dbReference type="Proteomes" id="UP000078200">
    <property type="component" value="Unassembled WGS sequence"/>
</dbReference>
<dbReference type="STRING" id="7395.A0A1A9VW52"/>
<dbReference type="VEuPathDB" id="VectorBase:GAUT049522"/>
<proteinExistence type="predicted"/>
<accession>A0A1A9VW52</accession>
<dbReference type="AlphaFoldDB" id="A0A1A9VW52"/>
<protein>
    <submittedName>
        <fullName evidence="1">Uncharacterized protein</fullName>
    </submittedName>
</protein>
<keyword evidence="2" id="KW-1185">Reference proteome</keyword>
<organism evidence="1 2">
    <name type="scientific">Glossina austeni</name>
    <name type="common">Savannah tsetse fly</name>
    <dbReference type="NCBI Taxonomy" id="7395"/>
    <lineage>
        <taxon>Eukaryota</taxon>
        <taxon>Metazoa</taxon>
        <taxon>Ecdysozoa</taxon>
        <taxon>Arthropoda</taxon>
        <taxon>Hexapoda</taxon>
        <taxon>Insecta</taxon>
        <taxon>Pterygota</taxon>
        <taxon>Neoptera</taxon>
        <taxon>Endopterygota</taxon>
        <taxon>Diptera</taxon>
        <taxon>Brachycera</taxon>
        <taxon>Muscomorpha</taxon>
        <taxon>Hippoboscoidea</taxon>
        <taxon>Glossinidae</taxon>
        <taxon>Glossina</taxon>
    </lineage>
</organism>
<dbReference type="EnsemblMetazoa" id="GAUT049522-RA">
    <property type="protein sequence ID" value="GAUT049522-PA"/>
    <property type="gene ID" value="GAUT049522"/>
</dbReference>